<organism evidence="2">
    <name type="scientific">Oikopleura dioica</name>
    <name type="common">Tunicate</name>
    <dbReference type="NCBI Taxonomy" id="34765"/>
    <lineage>
        <taxon>Eukaryota</taxon>
        <taxon>Metazoa</taxon>
        <taxon>Chordata</taxon>
        <taxon>Tunicata</taxon>
        <taxon>Appendicularia</taxon>
        <taxon>Copelata</taxon>
        <taxon>Oikopleuridae</taxon>
        <taxon>Oikopleura</taxon>
    </lineage>
</organism>
<dbReference type="EMBL" id="FN656113">
    <property type="protein sequence ID" value="CBY40786.1"/>
    <property type="molecule type" value="Genomic_DNA"/>
</dbReference>
<protein>
    <submittedName>
        <fullName evidence="2">Uncharacterized protein</fullName>
    </submittedName>
</protein>
<accession>E4YZA8</accession>
<gene>
    <name evidence="2" type="ORF">GSOID_T00022824001</name>
</gene>
<dbReference type="AlphaFoldDB" id="E4YZA8"/>
<evidence type="ECO:0000313" key="2">
    <source>
        <dbReference type="EMBL" id="CBY40786.1"/>
    </source>
</evidence>
<dbReference type="Proteomes" id="UP000011014">
    <property type="component" value="Unassembled WGS sequence"/>
</dbReference>
<feature type="non-terminal residue" evidence="2">
    <location>
        <position position="306"/>
    </location>
</feature>
<feature type="compositionally biased region" description="Low complexity" evidence="1">
    <location>
        <begin position="48"/>
        <end position="57"/>
    </location>
</feature>
<sequence length="306" mass="34090">MVRVEGDEIQSGIRDVTLAEYDEAVTDFQNQEEEKTPKGLDKMEEDTPSTSNTTPSSLFVNPPSAPEPSLMPNFVELAAEDDAAPKFSSNEQLSSIKKLERAEKDEKTLEKLKHGVRPGEFVRNFTQLNKVADNRGKGNCADFISALTEFCDGMKNIDTGLFATPESQVHQPVSAPFAVLLLWAQKECWKLCSECPPELGAFTMTIKFVFTPGYTGDTGCRIFYVQQRNKAELEKHLQSQTSETRSSEIIRQEYERVKNFTEDVAKSAIKKTDSFQAGATRSARIRIGTNNEESLEQRNAGSVVNA</sequence>
<reference evidence="2" key="1">
    <citation type="journal article" date="2010" name="Science">
        <title>Plasticity of animal genome architecture unmasked by rapid evolution of a pelagic tunicate.</title>
        <authorList>
            <person name="Denoeud F."/>
            <person name="Henriet S."/>
            <person name="Mungpakdee S."/>
            <person name="Aury J.M."/>
            <person name="Da Silva C."/>
            <person name="Brinkmann H."/>
            <person name="Mikhaleva J."/>
            <person name="Olsen L.C."/>
            <person name="Jubin C."/>
            <person name="Canestro C."/>
            <person name="Bouquet J.M."/>
            <person name="Danks G."/>
            <person name="Poulain J."/>
            <person name="Campsteijn C."/>
            <person name="Adamski M."/>
            <person name="Cross I."/>
            <person name="Yadetie F."/>
            <person name="Muffato M."/>
            <person name="Louis A."/>
            <person name="Butcher S."/>
            <person name="Tsagkogeorga G."/>
            <person name="Konrad A."/>
            <person name="Singh S."/>
            <person name="Jensen M.F."/>
            <person name="Cong E.H."/>
            <person name="Eikeseth-Otteraa H."/>
            <person name="Noel B."/>
            <person name="Anthouard V."/>
            <person name="Porcel B.M."/>
            <person name="Kachouri-Lafond R."/>
            <person name="Nishino A."/>
            <person name="Ugolini M."/>
            <person name="Chourrout P."/>
            <person name="Nishida H."/>
            <person name="Aasland R."/>
            <person name="Huzurbazar S."/>
            <person name="Westhof E."/>
            <person name="Delsuc F."/>
            <person name="Lehrach H."/>
            <person name="Reinhardt R."/>
            <person name="Weissenbach J."/>
            <person name="Roy S.W."/>
            <person name="Artiguenave F."/>
            <person name="Postlethwait J.H."/>
            <person name="Manak J.R."/>
            <person name="Thompson E.M."/>
            <person name="Jaillon O."/>
            <person name="Du Pasquier L."/>
            <person name="Boudinot P."/>
            <person name="Liberles D.A."/>
            <person name="Volff J.N."/>
            <person name="Philippe H."/>
            <person name="Lenhard B."/>
            <person name="Roest Crollius H."/>
            <person name="Wincker P."/>
            <person name="Chourrout D."/>
        </authorList>
    </citation>
    <scope>NUCLEOTIDE SEQUENCE [LARGE SCALE GENOMIC DNA]</scope>
</reference>
<evidence type="ECO:0000256" key="1">
    <source>
        <dbReference type="SAM" id="MobiDB-lite"/>
    </source>
</evidence>
<feature type="compositionally biased region" description="Basic and acidic residues" evidence="1">
    <location>
        <begin position="32"/>
        <end position="42"/>
    </location>
</feature>
<name>E4YZA8_OIKDI</name>
<feature type="region of interest" description="Disordered" evidence="1">
    <location>
        <begin position="26"/>
        <end position="70"/>
    </location>
</feature>
<proteinExistence type="predicted"/>